<sequence>MADAAGISFRTHPSLLPTSAPPSSLDAGQLNLADALSRLGNVDSLSEFNGLVSSLSVTARPGPYVLYTGDFPDLPGADGSPTRTGTIANQIARQIGASIIDETPRAQFLADPTVVAKFTDLATQAGLDPAKAYSDQFFTNPDAYWRQASREFVGSTHGDGFAVTGSRTRANPIMVIDEIPTAMSTPGSNFLPANEPSVAQAIATGDESAIRQAMADSTRNLINDGQLLRSPDDGFSITRDGLDRIGVGTTPEPVAMAADLRGVGYQPLVTAPPDGLNPAPIGDGAPPLPGSTHPALVGIAQTAEALPDIPSTDVPSISPARASTGVPEITDVEPSLPGVTEPTGAASDPLAGRAPAGQPDLGAPEAPTEITGAATGRFTPNFVGVIGQSPTASKIFTGAGVLGAVGLAADAGITGYNAYQMYDQGDTLGAGHEVAGFGGRLGGSLTGAYLLGEAGALGGPWGALGGAIAGGIGGAILGDKGVKSLYDSLTGYQPQGAAAAPTPAWPDQFASEFDLANGGGPFSDPMTGFQVESQADYDARRQSYVDSKMADQQTQGQQMLDTLRLTPGVDPNALPADPTASPPPAAPTPTASASDAPLDTPANTGSSLAPLDLDPANIDGLMPTDIGFDGNLGATTATPASPLSLGTTGLPFDSGLNSSLDLNSSPDLNSNLGLSPSLDTGSTSDPNSSAPLGLDPGLGSSLNIGLDSGLNSGLNSGFNTGFDGGLNSSFDNSINSKLDNSFNSSLESNFTSNVGSGFNSGLDSSFGSSLDNSFSSSLDSGFGSSFDSSFNSGLDSGLGSSSGFSDFGDSSFGGDSFSSGSFGGDMGPVVLDLADQGIRINGLDDSKAAFDANDNGVPNRIAWTTPDEGLLAFDANGSGTVDQTKELALREWTPGAQTDLQGLGTFDTNHDGALDAPDQDFGRFGVWRDGNSNGISDPGELNSLVESGVSAISLASDGVQSHLPDGSTIYGQGSFTRTDGSSGRLADVALAYGSDINAARDQLVGAMAVGPGGAAGATAPMSSPVAVIGPMLAADVVSPLHARAA</sequence>
<protein>
    <submittedName>
        <fullName evidence="2">Uncharacterized protein</fullName>
    </submittedName>
</protein>
<evidence type="ECO:0000313" key="3">
    <source>
        <dbReference type="Proteomes" id="UP000315914"/>
    </source>
</evidence>
<dbReference type="PANTHER" id="PTHR39431">
    <property type="entry name" value="FRPA/C-RELATED PROTEIN"/>
    <property type="match status" value="1"/>
</dbReference>
<reference evidence="2 3" key="1">
    <citation type="submission" date="2019-06" db="EMBL/GenBank/DDBJ databases">
        <title>Genomic Encyclopedia of Type Strains, Phase IV (KMG-V): Genome sequencing to study the core and pangenomes of soil and plant-associated prokaryotes.</title>
        <authorList>
            <person name="Whitman W."/>
        </authorList>
    </citation>
    <scope>NUCLEOTIDE SEQUENCE [LARGE SCALE GENOMIC DNA]</scope>
    <source>
        <strain evidence="2 3">BR 10556</strain>
    </source>
</reference>
<feature type="region of interest" description="Disordered" evidence="1">
    <location>
        <begin position="667"/>
        <end position="694"/>
    </location>
</feature>
<feature type="region of interest" description="Disordered" evidence="1">
    <location>
        <begin position="319"/>
        <end position="363"/>
    </location>
</feature>
<dbReference type="AlphaFoldDB" id="A0A560ILC4"/>
<dbReference type="RefSeq" id="WP_145680280.1">
    <property type="nucleotide sequence ID" value="NZ_VITU01000005.1"/>
</dbReference>
<proteinExistence type="predicted"/>
<organism evidence="2 3">
    <name type="scientific">Bradyrhizobium sacchari</name>
    <dbReference type="NCBI Taxonomy" id="1399419"/>
    <lineage>
        <taxon>Bacteria</taxon>
        <taxon>Pseudomonadati</taxon>
        <taxon>Pseudomonadota</taxon>
        <taxon>Alphaproteobacteria</taxon>
        <taxon>Hyphomicrobiales</taxon>
        <taxon>Nitrobacteraceae</taxon>
        <taxon>Bradyrhizobium</taxon>
    </lineage>
</organism>
<dbReference type="PANTHER" id="PTHR39431:SF1">
    <property type="entry name" value="FRPA_C-RELATED PROTEIN"/>
    <property type="match status" value="1"/>
</dbReference>
<feature type="compositionally biased region" description="Low complexity" evidence="1">
    <location>
        <begin position="588"/>
        <end position="598"/>
    </location>
</feature>
<accession>A0A560ILC4</accession>
<dbReference type="Proteomes" id="UP000315914">
    <property type="component" value="Unassembled WGS sequence"/>
</dbReference>
<dbReference type="EMBL" id="VITW01000006">
    <property type="protein sequence ID" value="TWB72771.1"/>
    <property type="molecule type" value="Genomic_DNA"/>
</dbReference>
<gene>
    <name evidence="2" type="ORF">FBZ95_106486</name>
</gene>
<name>A0A560ILC4_9BRAD</name>
<feature type="region of interest" description="Disordered" evidence="1">
    <location>
        <begin position="565"/>
        <end position="611"/>
    </location>
</feature>
<dbReference type="STRING" id="1399419.A5906_35010"/>
<evidence type="ECO:0000256" key="1">
    <source>
        <dbReference type="SAM" id="MobiDB-lite"/>
    </source>
</evidence>
<feature type="compositionally biased region" description="Low complexity" evidence="1">
    <location>
        <begin position="667"/>
        <end position="679"/>
    </location>
</feature>
<evidence type="ECO:0000313" key="2">
    <source>
        <dbReference type="EMBL" id="TWB72771.1"/>
    </source>
</evidence>
<keyword evidence="3" id="KW-1185">Reference proteome</keyword>
<comment type="caution">
    <text evidence="2">The sequence shown here is derived from an EMBL/GenBank/DDBJ whole genome shotgun (WGS) entry which is preliminary data.</text>
</comment>